<gene>
    <name evidence="6" type="ORF">BJ998_005394</name>
</gene>
<comment type="pathway">
    <text evidence="1">Cofactor biosynthesis; adenosylcobalamin biosynthesis.</text>
</comment>
<dbReference type="UniPathway" id="UPA00148"/>
<accession>A0A7W9KL07</accession>
<sequence>MTDQLSVLRSRVDTGHLPPLTRAVVERVILTTADPTWLGDLVLDEAALAAGRDALGAGAPLVVDVRMLAAAVAPREAVIGLDMPGVAELAKAEGTTRSAAGIRLAAKAFPDGAVWAVGNAPTALQEVLRLAADGSLRPALVVGIPVGFVGSVDAKAALRRSGLPAASSATERGGAAIAGSVVNALVDAWQADGHVR</sequence>
<dbReference type="InterPro" id="IPR003722">
    <property type="entry name" value="Cbl_synth_CobH/CbiC"/>
</dbReference>
<dbReference type="EC" id="5.4.99.61" evidence="6"/>
<keyword evidence="3" id="KW-0169">Cobalamin biosynthesis</keyword>
<dbReference type="Pfam" id="PF02570">
    <property type="entry name" value="CbiC"/>
    <property type="match status" value="1"/>
</dbReference>
<keyword evidence="4 6" id="KW-0413">Isomerase</keyword>
<dbReference type="RefSeq" id="WP_312890342.1">
    <property type="nucleotide sequence ID" value="NZ_BAAAWY010000049.1"/>
</dbReference>
<dbReference type="PANTHER" id="PTHR43588">
    <property type="entry name" value="COBALT-PRECORRIN-8 METHYLMUTASE"/>
    <property type="match status" value="1"/>
</dbReference>
<dbReference type="SUPFAM" id="SSF63965">
    <property type="entry name" value="Precorrin-8X methylmutase CbiC/CobH"/>
    <property type="match status" value="1"/>
</dbReference>
<dbReference type="PANTHER" id="PTHR43588:SF1">
    <property type="entry name" value="COBALT-PRECORRIN-8 METHYLMUTASE"/>
    <property type="match status" value="1"/>
</dbReference>
<dbReference type="GO" id="GO:0016993">
    <property type="term" value="F:precorrin-8X methylmutase activity"/>
    <property type="evidence" value="ECO:0007669"/>
    <property type="project" value="UniProtKB-EC"/>
</dbReference>
<evidence type="ECO:0000256" key="4">
    <source>
        <dbReference type="ARBA" id="ARBA00023235"/>
    </source>
</evidence>
<feature type="domain" description="Cobalamin biosynthesis precorrin-8X methylmutase CobH/CbiC" evidence="5">
    <location>
        <begin position="5"/>
        <end position="187"/>
    </location>
</feature>
<evidence type="ECO:0000313" key="7">
    <source>
        <dbReference type="Proteomes" id="UP000585638"/>
    </source>
</evidence>
<comment type="similarity">
    <text evidence="2">Belongs to the CobH/CbiC family.</text>
</comment>
<dbReference type="GO" id="GO:0043778">
    <property type="term" value="F:cobalt-precorrin-8 methylmutase activity"/>
    <property type="evidence" value="ECO:0007669"/>
    <property type="project" value="UniProtKB-EC"/>
</dbReference>
<evidence type="ECO:0000313" key="6">
    <source>
        <dbReference type="EMBL" id="MBB5894198.1"/>
    </source>
</evidence>
<name>A0A7W9KL07_9PSEU</name>
<dbReference type="Gene3D" id="3.40.50.10230">
    <property type="entry name" value="Cobalamin biosynthesis CobH/CbiC, precorrin-8X methylmutase"/>
    <property type="match status" value="1"/>
</dbReference>
<evidence type="ECO:0000256" key="3">
    <source>
        <dbReference type="ARBA" id="ARBA00022573"/>
    </source>
</evidence>
<dbReference type="Proteomes" id="UP000585638">
    <property type="component" value="Unassembled WGS sequence"/>
</dbReference>
<dbReference type="GO" id="GO:0009236">
    <property type="term" value="P:cobalamin biosynthetic process"/>
    <property type="evidence" value="ECO:0007669"/>
    <property type="project" value="UniProtKB-UniPathway"/>
</dbReference>
<reference evidence="6 7" key="1">
    <citation type="submission" date="2020-08" db="EMBL/GenBank/DDBJ databases">
        <title>Sequencing the genomes of 1000 actinobacteria strains.</title>
        <authorList>
            <person name="Klenk H.-P."/>
        </authorList>
    </citation>
    <scope>NUCLEOTIDE SEQUENCE [LARGE SCALE GENOMIC DNA]</scope>
    <source>
        <strain evidence="6 7">DSM 43851</strain>
    </source>
</reference>
<organism evidence="6 7">
    <name type="scientific">Kutzneria kofuensis</name>
    <dbReference type="NCBI Taxonomy" id="103725"/>
    <lineage>
        <taxon>Bacteria</taxon>
        <taxon>Bacillati</taxon>
        <taxon>Actinomycetota</taxon>
        <taxon>Actinomycetes</taxon>
        <taxon>Pseudonocardiales</taxon>
        <taxon>Pseudonocardiaceae</taxon>
        <taxon>Kutzneria</taxon>
    </lineage>
</organism>
<evidence type="ECO:0000256" key="1">
    <source>
        <dbReference type="ARBA" id="ARBA00004953"/>
    </source>
</evidence>
<evidence type="ECO:0000256" key="2">
    <source>
        <dbReference type="ARBA" id="ARBA00009774"/>
    </source>
</evidence>
<protein>
    <submittedName>
        <fullName evidence="6">Precorrin-8X/cobalt-precorrin-8 methylmutase</fullName>
        <ecNumber evidence="6">5.4.99.60</ecNumber>
        <ecNumber evidence="6">5.4.99.61</ecNumber>
    </submittedName>
</protein>
<evidence type="ECO:0000259" key="5">
    <source>
        <dbReference type="Pfam" id="PF02570"/>
    </source>
</evidence>
<dbReference type="AlphaFoldDB" id="A0A7W9KL07"/>
<proteinExistence type="inferred from homology"/>
<dbReference type="EC" id="5.4.99.60" evidence="6"/>
<keyword evidence="7" id="KW-1185">Reference proteome</keyword>
<comment type="caution">
    <text evidence="6">The sequence shown here is derived from an EMBL/GenBank/DDBJ whole genome shotgun (WGS) entry which is preliminary data.</text>
</comment>
<dbReference type="EMBL" id="JACHIR010000001">
    <property type="protein sequence ID" value="MBB5894198.1"/>
    <property type="molecule type" value="Genomic_DNA"/>
</dbReference>
<dbReference type="InterPro" id="IPR036588">
    <property type="entry name" value="CobH/CbiC_sf"/>
</dbReference>